<keyword evidence="3" id="KW-1185">Reference proteome</keyword>
<evidence type="ECO:0000313" key="3">
    <source>
        <dbReference type="Proteomes" id="UP000054018"/>
    </source>
</evidence>
<reference evidence="2" key="3">
    <citation type="submission" date="2015-02" db="EMBL/GenBank/DDBJ databases">
        <title>Evolutionary Origins and Diversification of the Mycorrhizal Mutualists.</title>
        <authorList>
            <consortium name="DOE Joint Genome Institute"/>
            <consortium name="Mycorrhizal Genomics Consortium"/>
            <person name="Kohler A."/>
            <person name="Kuo A."/>
            <person name="Nagy L.G."/>
            <person name="Floudas D."/>
            <person name="Copeland A."/>
            <person name="Barry K.W."/>
            <person name="Cichocki N."/>
            <person name="Veneault-Fourrey C."/>
            <person name="LaButti K."/>
            <person name="Lindquist E.A."/>
            <person name="Lipzen A."/>
            <person name="Lundell T."/>
            <person name="Morin E."/>
            <person name="Murat C."/>
            <person name="Riley R."/>
            <person name="Ohm R."/>
            <person name="Sun H."/>
            <person name="Tunlid A."/>
            <person name="Henrissat B."/>
            <person name="Grigoriev I.V."/>
            <person name="Hibbett D.S."/>
            <person name="Martin F."/>
        </authorList>
    </citation>
    <scope>NUCLEOTIDE SEQUENCE</scope>
    <source>
        <strain evidence="2">441</strain>
    </source>
</reference>
<dbReference type="EMBL" id="KN833728">
    <property type="protein sequence ID" value="KIK23296.1"/>
    <property type="molecule type" value="Genomic_DNA"/>
</dbReference>
<name>A0A0C9Z2N6_9AGAM</name>
<dbReference type="EMBL" id="KN833892">
    <property type="protein sequence ID" value="KIK15384.1"/>
    <property type="molecule type" value="Genomic_DNA"/>
</dbReference>
<protein>
    <submittedName>
        <fullName evidence="2">Uncharacterized protein</fullName>
    </submittedName>
</protein>
<reference evidence="3" key="2">
    <citation type="submission" date="2015-01" db="EMBL/GenBank/DDBJ databases">
        <title>Evolutionary Origins and Diversification of the Mycorrhizal Mutualists.</title>
        <authorList>
            <consortium name="DOE Joint Genome Institute"/>
            <consortium name="Mycorrhizal Genomics Consortium"/>
            <person name="Kohler A."/>
            <person name="Kuo A."/>
            <person name="Nagy L.G."/>
            <person name="Floudas D."/>
            <person name="Copeland A."/>
            <person name="Barry K.W."/>
            <person name="Cichocki N."/>
            <person name="Veneault-Fourrey C."/>
            <person name="LaButti K."/>
            <person name="Lindquist E.A."/>
            <person name="Lipzen A."/>
            <person name="Lundell T."/>
            <person name="Morin E."/>
            <person name="Murat C."/>
            <person name="Riley R."/>
            <person name="Ohm R."/>
            <person name="Sun H."/>
            <person name="Tunlid A."/>
            <person name="Henrissat B."/>
            <person name="Grigoriev I.V."/>
            <person name="Hibbett D.S."/>
            <person name="Martin F."/>
        </authorList>
    </citation>
    <scope>NUCLEOTIDE SEQUENCE [LARGE SCALE GENOMIC DNA]</scope>
    <source>
        <strain evidence="3">441</strain>
    </source>
</reference>
<reference evidence="2 3" key="1">
    <citation type="submission" date="2014-04" db="EMBL/GenBank/DDBJ databases">
        <authorList>
            <consortium name="DOE Joint Genome Institute"/>
            <person name="Kuo A."/>
            <person name="Kohler A."/>
            <person name="Costa M.D."/>
            <person name="Nagy L.G."/>
            <person name="Floudas D."/>
            <person name="Copeland A."/>
            <person name="Barry K.W."/>
            <person name="Cichocki N."/>
            <person name="Veneault-Fourrey C."/>
            <person name="LaButti K."/>
            <person name="Lindquist E.A."/>
            <person name="Lipzen A."/>
            <person name="Lundell T."/>
            <person name="Morin E."/>
            <person name="Murat C."/>
            <person name="Sun H."/>
            <person name="Tunlid A."/>
            <person name="Henrissat B."/>
            <person name="Grigoriev I.V."/>
            <person name="Hibbett D.S."/>
            <person name="Martin F."/>
            <person name="Nordberg H.P."/>
            <person name="Cantor M.N."/>
            <person name="Hua S.X."/>
        </authorList>
    </citation>
    <scope>NUCLEOTIDE SEQUENCE [LARGE SCALE GENOMIC DNA]</scope>
    <source>
        <strain evidence="2 3">441</strain>
    </source>
</reference>
<proteinExistence type="predicted"/>
<evidence type="ECO:0000313" key="1">
    <source>
        <dbReference type="EMBL" id="KIK15384.1"/>
    </source>
</evidence>
<sequence length="132" mass="15051">MALNKRNIFKKLPRFLRRLLCMLGMAPNPPSIPGVFTAYGEKSYFCHTITPWYTDTIRNNPDTSDCLVFEVGWYKMQNGVKHEFVRFDIYSPDKVHKAIIIAERTGGSTGPDEDPDGHVLMFSPLPYPLTVV</sequence>
<dbReference type="Proteomes" id="UP000054018">
    <property type="component" value="Unassembled WGS sequence"/>
</dbReference>
<dbReference type="OrthoDB" id="4762016at2759"/>
<dbReference type="AlphaFoldDB" id="A0A0C9Z2N6"/>
<evidence type="ECO:0000313" key="2">
    <source>
        <dbReference type="EMBL" id="KIK23296.1"/>
    </source>
</evidence>
<dbReference type="STRING" id="765257.A0A0C9Z2N6"/>
<organism evidence="2 3">
    <name type="scientific">Pisolithus microcarpus 441</name>
    <dbReference type="NCBI Taxonomy" id="765257"/>
    <lineage>
        <taxon>Eukaryota</taxon>
        <taxon>Fungi</taxon>
        <taxon>Dikarya</taxon>
        <taxon>Basidiomycota</taxon>
        <taxon>Agaricomycotina</taxon>
        <taxon>Agaricomycetes</taxon>
        <taxon>Agaricomycetidae</taxon>
        <taxon>Boletales</taxon>
        <taxon>Sclerodermatineae</taxon>
        <taxon>Pisolithaceae</taxon>
        <taxon>Pisolithus</taxon>
    </lineage>
</organism>
<gene>
    <name evidence="2" type="ORF">PISMIDRAFT_679574</name>
    <name evidence="1" type="ORF">PISMIDRAFT_687296</name>
</gene>
<dbReference type="HOGENOM" id="CLU_1917910_0_0_1"/>
<accession>A0A0C9Z2N6</accession>